<dbReference type="Gene3D" id="3.40.50.12780">
    <property type="entry name" value="N-terminal domain of ligase-like"/>
    <property type="match status" value="1"/>
</dbReference>
<dbReference type="PROSITE" id="PS00455">
    <property type="entry name" value="AMP_BINDING"/>
    <property type="match status" value="1"/>
</dbReference>
<sequence>MSLLIHSTIPASLIIVAIMPYQSTFPPLDIPDVDLWTLIFGQRQRDFPLTKEILISADTARSYTWDYVRAASADFGRGLRSSWGWKKGDVLAFYTPNSIDTPILTLGTLWAGGIVSPANPLYTIDELTFQLRDSGAKGLVTQLDYLPTALAAAKKAGLPPNRILLLGPQRDDPSGQARHFSHLFHNPKTSPGTSHSPTPPMVPFHPRTDLAFLVYSSGTTGLPKGVGLTHHNMVSNLLQASYVEGAQWRCRGGPDGQGDAQLAVLPFFHIFGLTCGLLMSLHEGWRLVVLEGGGKFDVERALAAIQKHRIAFAYVPPPVVLAFAKQEAVGRYDLSSLKCLHSGAAPLTRELTEAVWKRLKVPVKQGYGLSETSAVVCCQTVDEWAKFMGSVGKLMPGMEARVVDEEGKEVEDGEPGELWLKGPNVFPGYFKRPELTKDAFSPDGFFKTGDVFRRDKHGNFYCVDRLKELIKYNGYPVPPAELEGVLLGHSEVADVCVIGVEDPDKATEVPRAYVVLREGVVAGVGKARELEEWVAERVAPHKRLRGGVCFVAKVPKSPSGKVLRRLMREQAKKQRRMAGSKL</sequence>
<dbReference type="InterPro" id="IPR042099">
    <property type="entry name" value="ANL_N_sf"/>
</dbReference>
<dbReference type="Pfam" id="PF00501">
    <property type="entry name" value="AMP-binding"/>
    <property type="match status" value="1"/>
</dbReference>
<dbReference type="InterPro" id="IPR025110">
    <property type="entry name" value="AMP-bd_C"/>
</dbReference>
<evidence type="ECO:0000256" key="1">
    <source>
        <dbReference type="ARBA" id="ARBA00006432"/>
    </source>
</evidence>
<dbReference type="PANTHER" id="PTHR24096">
    <property type="entry name" value="LONG-CHAIN-FATTY-ACID--COA LIGASE"/>
    <property type="match status" value="1"/>
</dbReference>
<evidence type="ECO:0000256" key="2">
    <source>
        <dbReference type="ARBA" id="ARBA00022598"/>
    </source>
</evidence>
<dbReference type="EMBL" id="JAZGSY010000002">
    <property type="protein sequence ID" value="KAL1844295.1"/>
    <property type="molecule type" value="Genomic_DNA"/>
</dbReference>
<dbReference type="Proteomes" id="UP001583172">
    <property type="component" value="Unassembled WGS sequence"/>
</dbReference>
<evidence type="ECO:0000256" key="3">
    <source>
        <dbReference type="SAM" id="MobiDB-lite"/>
    </source>
</evidence>
<dbReference type="PANTHER" id="PTHR24096:SF149">
    <property type="entry name" value="AMP-BINDING DOMAIN-CONTAINING PROTEIN-RELATED"/>
    <property type="match status" value="1"/>
</dbReference>
<protein>
    <submittedName>
        <fullName evidence="6">Uncharacterized protein</fullName>
    </submittedName>
</protein>
<proteinExistence type="inferred from homology"/>
<feature type="domain" description="AMP-dependent synthetase/ligase" evidence="4">
    <location>
        <begin position="45"/>
        <end position="430"/>
    </location>
</feature>
<accession>A0ABR3VR41</accession>
<dbReference type="SUPFAM" id="SSF56801">
    <property type="entry name" value="Acetyl-CoA synthetase-like"/>
    <property type="match status" value="1"/>
</dbReference>
<gene>
    <name evidence="6" type="ORF">VTJ49DRAFT_2352</name>
</gene>
<feature type="domain" description="AMP-binding enzyme C-terminal" evidence="5">
    <location>
        <begin position="481"/>
        <end position="561"/>
    </location>
</feature>
<dbReference type="CDD" id="cd05911">
    <property type="entry name" value="Firefly_Luc_like"/>
    <property type="match status" value="1"/>
</dbReference>
<feature type="compositionally biased region" description="Low complexity" evidence="3">
    <location>
        <begin position="187"/>
        <end position="196"/>
    </location>
</feature>
<dbReference type="InterPro" id="IPR020845">
    <property type="entry name" value="AMP-binding_CS"/>
</dbReference>
<evidence type="ECO:0000259" key="4">
    <source>
        <dbReference type="Pfam" id="PF00501"/>
    </source>
</evidence>
<reference evidence="6 7" key="1">
    <citation type="journal article" date="2024" name="Commun. Biol.">
        <title>Comparative genomic analysis of thermophilic fungi reveals convergent evolutionary adaptations and gene losses.</title>
        <authorList>
            <person name="Steindorff A.S."/>
            <person name="Aguilar-Pontes M.V."/>
            <person name="Robinson A.J."/>
            <person name="Andreopoulos B."/>
            <person name="LaButti K."/>
            <person name="Kuo A."/>
            <person name="Mondo S."/>
            <person name="Riley R."/>
            <person name="Otillar R."/>
            <person name="Haridas S."/>
            <person name="Lipzen A."/>
            <person name="Grimwood J."/>
            <person name="Schmutz J."/>
            <person name="Clum A."/>
            <person name="Reid I.D."/>
            <person name="Moisan M.C."/>
            <person name="Butler G."/>
            <person name="Nguyen T.T.M."/>
            <person name="Dewar K."/>
            <person name="Conant G."/>
            <person name="Drula E."/>
            <person name="Henrissat B."/>
            <person name="Hansel C."/>
            <person name="Singer S."/>
            <person name="Hutchinson M.I."/>
            <person name="de Vries R.P."/>
            <person name="Natvig D.O."/>
            <person name="Powell A.J."/>
            <person name="Tsang A."/>
            <person name="Grigoriev I.V."/>
        </authorList>
    </citation>
    <scope>NUCLEOTIDE SEQUENCE [LARGE SCALE GENOMIC DNA]</scope>
    <source>
        <strain evidence="6 7">CBS 620.91</strain>
    </source>
</reference>
<dbReference type="InterPro" id="IPR045851">
    <property type="entry name" value="AMP-bd_C_sf"/>
</dbReference>
<feature type="region of interest" description="Disordered" evidence="3">
    <location>
        <begin position="173"/>
        <end position="199"/>
    </location>
</feature>
<name>A0ABR3VR41_HUMIN</name>
<evidence type="ECO:0000313" key="7">
    <source>
        <dbReference type="Proteomes" id="UP001583172"/>
    </source>
</evidence>
<evidence type="ECO:0000259" key="5">
    <source>
        <dbReference type="Pfam" id="PF13193"/>
    </source>
</evidence>
<organism evidence="6 7">
    <name type="scientific">Humicola insolens</name>
    <name type="common">Soft-rot fungus</name>
    <dbReference type="NCBI Taxonomy" id="85995"/>
    <lineage>
        <taxon>Eukaryota</taxon>
        <taxon>Fungi</taxon>
        <taxon>Dikarya</taxon>
        <taxon>Ascomycota</taxon>
        <taxon>Pezizomycotina</taxon>
        <taxon>Sordariomycetes</taxon>
        <taxon>Sordariomycetidae</taxon>
        <taxon>Sordariales</taxon>
        <taxon>Chaetomiaceae</taxon>
        <taxon>Mycothermus</taxon>
    </lineage>
</organism>
<comment type="similarity">
    <text evidence="1">Belongs to the ATP-dependent AMP-binding enzyme family.</text>
</comment>
<keyword evidence="7" id="KW-1185">Reference proteome</keyword>
<dbReference type="InterPro" id="IPR000873">
    <property type="entry name" value="AMP-dep_synth/lig_dom"/>
</dbReference>
<keyword evidence="2" id="KW-0436">Ligase</keyword>
<evidence type="ECO:0000313" key="6">
    <source>
        <dbReference type="EMBL" id="KAL1844295.1"/>
    </source>
</evidence>
<comment type="caution">
    <text evidence="6">The sequence shown here is derived from an EMBL/GenBank/DDBJ whole genome shotgun (WGS) entry which is preliminary data.</text>
</comment>
<dbReference type="Pfam" id="PF13193">
    <property type="entry name" value="AMP-binding_C"/>
    <property type="match status" value="1"/>
</dbReference>
<dbReference type="Gene3D" id="3.30.300.30">
    <property type="match status" value="1"/>
</dbReference>